<reference evidence="2" key="4">
    <citation type="submission" date="2025-09" db="UniProtKB">
        <authorList>
            <consortium name="Ensembl"/>
        </authorList>
    </citation>
    <scope>IDENTIFICATION</scope>
    <source>
        <strain evidence="2">HNI</strain>
    </source>
</reference>
<reference evidence="2" key="3">
    <citation type="submission" date="2025-08" db="UniProtKB">
        <authorList>
            <consortium name="Ensembl"/>
        </authorList>
    </citation>
    <scope>IDENTIFICATION</scope>
    <source>
        <strain evidence="2">HNI</strain>
    </source>
</reference>
<organism evidence="2 3">
    <name type="scientific">Oryzias latipes</name>
    <name type="common">Japanese rice fish</name>
    <name type="synonym">Japanese killifish</name>
    <dbReference type="NCBI Taxonomy" id="8090"/>
    <lineage>
        <taxon>Eukaryota</taxon>
        <taxon>Metazoa</taxon>
        <taxon>Chordata</taxon>
        <taxon>Craniata</taxon>
        <taxon>Vertebrata</taxon>
        <taxon>Euteleostomi</taxon>
        <taxon>Actinopterygii</taxon>
        <taxon>Neopterygii</taxon>
        <taxon>Teleostei</taxon>
        <taxon>Neoteleostei</taxon>
        <taxon>Acanthomorphata</taxon>
        <taxon>Ovalentaria</taxon>
        <taxon>Atherinomorphae</taxon>
        <taxon>Beloniformes</taxon>
        <taxon>Adrianichthyidae</taxon>
        <taxon>Oryziinae</taxon>
        <taxon>Oryzias</taxon>
    </lineage>
</organism>
<accession>A0A3P9KAH3</accession>
<evidence type="ECO:0000313" key="2">
    <source>
        <dbReference type="Ensembl" id="ENSORLP00020005429.1"/>
    </source>
</evidence>
<reference evidence="2 3" key="2">
    <citation type="submission" date="2017-04" db="EMBL/GenBank/DDBJ databases">
        <title>CpG methylation of centromeres and impact of large insertions on vertebrate speciation.</title>
        <authorList>
            <person name="Ichikawa K."/>
            <person name="Yoshimura J."/>
            <person name="Morishita S."/>
        </authorList>
    </citation>
    <scope>NUCLEOTIDE SEQUENCE</scope>
    <source>
        <strain evidence="2 3">HNI</strain>
    </source>
</reference>
<evidence type="ECO:0000256" key="1">
    <source>
        <dbReference type="SAM" id="MobiDB-lite"/>
    </source>
</evidence>
<dbReference type="Ensembl" id="ENSORLT00020006326.1">
    <property type="protein sequence ID" value="ENSORLP00020005429.1"/>
    <property type="gene ID" value="ENSORLG00020006222.1"/>
</dbReference>
<dbReference type="Proteomes" id="UP000265180">
    <property type="component" value="Chromosome 15"/>
</dbReference>
<evidence type="ECO:0000313" key="3">
    <source>
        <dbReference type="Proteomes" id="UP000265180"/>
    </source>
</evidence>
<sequence>MIVSKTVPTNPAMFILGIYPSNPKFTKSEKIMIDVCFLQAKRTIAIFLKINCRPKLIHWVKQMFIVFPLERITYIRILSGGEGCGSVKDPKMQRPRQTVPGQGV</sequence>
<feature type="region of interest" description="Disordered" evidence="1">
    <location>
        <begin position="83"/>
        <end position="104"/>
    </location>
</feature>
<reference key="1">
    <citation type="journal article" date="2007" name="Nature">
        <title>The medaka draft genome and insights into vertebrate genome evolution.</title>
        <authorList>
            <person name="Kasahara M."/>
            <person name="Naruse K."/>
            <person name="Sasaki S."/>
            <person name="Nakatani Y."/>
            <person name="Qu W."/>
            <person name="Ahsan B."/>
            <person name="Yamada T."/>
            <person name="Nagayasu Y."/>
            <person name="Doi K."/>
            <person name="Kasai Y."/>
            <person name="Jindo T."/>
            <person name="Kobayashi D."/>
            <person name="Shimada A."/>
            <person name="Toyoda A."/>
            <person name="Kuroki Y."/>
            <person name="Fujiyama A."/>
            <person name="Sasaki T."/>
            <person name="Shimizu A."/>
            <person name="Asakawa S."/>
            <person name="Shimizu N."/>
            <person name="Hashimoto S."/>
            <person name="Yang J."/>
            <person name="Lee Y."/>
            <person name="Matsushima K."/>
            <person name="Sugano S."/>
            <person name="Sakaizumi M."/>
            <person name="Narita T."/>
            <person name="Ohishi K."/>
            <person name="Haga S."/>
            <person name="Ohta F."/>
            <person name="Nomoto H."/>
            <person name="Nogata K."/>
            <person name="Morishita T."/>
            <person name="Endo T."/>
            <person name="Shin-I T."/>
            <person name="Takeda H."/>
            <person name="Morishita S."/>
            <person name="Kohara Y."/>
        </authorList>
    </citation>
    <scope>NUCLEOTIDE SEQUENCE [LARGE SCALE GENOMIC DNA]</scope>
    <source>
        <strain>Hd-rR</strain>
    </source>
</reference>
<protein>
    <submittedName>
        <fullName evidence="2">Uncharacterized protein</fullName>
    </submittedName>
</protein>
<name>A0A3P9KAH3_ORYLA</name>
<proteinExistence type="predicted"/>
<dbReference type="AlphaFoldDB" id="A0A3P9KAH3"/>
<feature type="compositionally biased region" description="Polar residues" evidence="1">
    <location>
        <begin position="95"/>
        <end position="104"/>
    </location>
</feature>